<dbReference type="GO" id="GO:0003676">
    <property type="term" value="F:nucleic acid binding"/>
    <property type="evidence" value="ECO:0007669"/>
    <property type="project" value="InterPro"/>
</dbReference>
<reference evidence="3 4" key="1">
    <citation type="submission" date="2022-12" db="EMBL/GenBank/DDBJ databases">
        <title>Chromosome-level genome assembly of true bugs.</title>
        <authorList>
            <person name="Ma L."/>
            <person name="Li H."/>
        </authorList>
    </citation>
    <scope>NUCLEOTIDE SEQUENCE [LARGE SCALE GENOMIC DNA]</scope>
    <source>
        <strain evidence="3">Lab_2022b</strain>
    </source>
</reference>
<proteinExistence type="predicted"/>
<gene>
    <name evidence="3" type="ORF">O3M35_001211</name>
</gene>
<dbReference type="PROSITE" id="PS50174">
    <property type="entry name" value="G_PATCH"/>
    <property type="match status" value="1"/>
</dbReference>
<accession>A0AAW1DPL4</accession>
<dbReference type="PANTHER" id="PTHR23149">
    <property type="entry name" value="G PATCH DOMAIN CONTAINING PROTEIN"/>
    <property type="match status" value="1"/>
</dbReference>
<evidence type="ECO:0000256" key="1">
    <source>
        <dbReference type="ARBA" id="ARBA00040365"/>
    </source>
</evidence>
<evidence type="ECO:0000313" key="4">
    <source>
        <dbReference type="Proteomes" id="UP001461498"/>
    </source>
</evidence>
<dbReference type="Proteomes" id="UP001461498">
    <property type="component" value="Unassembled WGS sequence"/>
</dbReference>
<dbReference type="Pfam" id="PF01585">
    <property type="entry name" value="G-patch"/>
    <property type="match status" value="1"/>
</dbReference>
<dbReference type="EMBL" id="JAPXFL010000001">
    <property type="protein sequence ID" value="KAK9512899.1"/>
    <property type="molecule type" value="Genomic_DNA"/>
</dbReference>
<dbReference type="AlphaFoldDB" id="A0AAW1DPL4"/>
<dbReference type="InterPro" id="IPR050656">
    <property type="entry name" value="PINX1"/>
</dbReference>
<feature type="domain" description="G-patch" evidence="2">
    <location>
        <begin position="1"/>
        <end position="46"/>
    </location>
</feature>
<dbReference type="InterPro" id="IPR000467">
    <property type="entry name" value="G_patch_dom"/>
</dbReference>
<organism evidence="3 4">
    <name type="scientific">Rhynocoris fuscipes</name>
    <dbReference type="NCBI Taxonomy" id="488301"/>
    <lineage>
        <taxon>Eukaryota</taxon>
        <taxon>Metazoa</taxon>
        <taxon>Ecdysozoa</taxon>
        <taxon>Arthropoda</taxon>
        <taxon>Hexapoda</taxon>
        <taxon>Insecta</taxon>
        <taxon>Pterygota</taxon>
        <taxon>Neoptera</taxon>
        <taxon>Paraneoptera</taxon>
        <taxon>Hemiptera</taxon>
        <taxon>Heteroptera</taxon>
        <taxon>Panheteroptera</taxon>
        <taxon>Cimicomorpha</taxon>
        <taxon>Reduviidae</taxon>
        <taxon>Harpactorinae</taxon>
        <taxon>Harpactorini</taxon>
        <taxon>Rhynocoris</taxon>
    </lineage>
</organism>
<comment type="caution">
    <text evidence="3">The sequence shown here is derived from an EMBL/GenBank/DDBJ whole genome shotgun (WGS) entry which is preliminary data.</text>
</comment>
<evidence type="ECO:0000313" key="3">
    <source>
        <dbReference type="EMBL" id="KAK9512899.1"/>
    </source>
</evidence>
<dbReference type="GO" id="GO:0005730">
    <property type="term" value="C:nucleolus"/>
    <property type="evidence" value="ECO:0007669"/>
    <property type="project" value="TreeGrafter"/>
</dbReference>
<dbReference type="PANTHER" id="PTHR23149:SF9">
    <property type="entry name" value="G PATCH DOMAIN-CONTAINING PROTEIN 4"/>
    <property type="match status" value="1"/>
</dbReference>
<dbReference type="SMART" id="SM00443">
    <property type="entry name" value="G_patch"/>
    <property type="match status" value="1"/>
</dbReference>
<keyword evidence="4" id="KW-1185">Reference proteome</keyword>
<sequence length="182" mass="21024">MNFARSELMKYGWKEGDGLGKNSAGIIQPVRPKLKFDTRGVGFDYGEDYSFKWWEHVYDKAASNIYINSSEDGATLEPKNEKPLHAYRKKVKSKKMNNSLRSKYNTFIKGAVLQNNSEIDCVKTENGDRLRIFKSENINENTYDSNKSSVPKIKKKLTGKQLRLQLQEEQYLLNNVRINTDS</sequence>
<evidence type="ECO:0000259" key="2">
    <source>
        <dbReference type="PROSITE" id="PS50174"/>
    </source>
</evidence>
<name>A0AAW1DPL4_9HEMI</name>
<protein>
    <recommendedName>
        <fullName evidence="1">G patch domain-containing protein 4</fullName>
    </recommendedName>
</protein>